<dbReference type="Proteomes" id="UP000515152">
    <property type="component" value="Chromosome 12"/>
</dbReference>
<dbReference type="KEGG" id="char:122133344"/>
<dbReference type="CDD" id="cd00063">
    <property type="entry name" value="FN3"/>
    <property type="match status" value="1"/>
</dbReference>
<accession>A0A8M1KS99</accession>
<dbReference type="AlphaFoldDB" id="A0A8M1KS99"/>
<keyword evidence="3" id="KW-1185">Reference proteome</keyword>
<evidence type="ECO:0000313" key="3">
    <source>
        <dbReference type="Proteomes" id="UP000515152"/>
    </source>
</evidence>
<dbReference type="PANTHER" id="PTHR46708:SF2">
    <property type="entry name" value="FIBRONECTIN TYPE-III DOMAIN-CONTAINING PROTEIN"/>
    <property type="match status" value="1"/>
</dbReference>
<keyword evidence="1" id="KW-0677">Repeat</keyword>
<name>A0A8M1KS99_CLUHA</name>
<organism evidence="3 4">
    <name type="scientific">Clupea harengus</name>
    <name type="common">Atlantic herring</name>
    <dbReference type="NCBI Taxonomy" id="7950"/>
    <lineage>
        <taxon>Eukaryota</taxon>
        <taxon>Metazoa</taxon>
        <taxon>Chordata</taxon>
        <taxon>Craniata</taxon>
        <taxon>Vertebrata</taxon>
        <taxon>Euteleostomi</taxon>
        <taxon>Actinopterygii</taxon>
        <taxon>Neopterygii</taxon>
        <taxon>Teleostei</taxon>
        <taxon>Clupei</taxon>
        <taxon>Clupeiformes</taxon>
        <taxon>Clupeoidei</taxon>
        <taxon>Clupeidae</taxon>
        <taxon>Clupea</taxon>
    </lineage>
</organism>
<dbReference type="PROSITE" id="PS50853">
    <property type="entry name" value="FN3"/>
    <property type="match status" value="1"/>
</dbReference>
<protein>
    <submittedName>
        <fullName evidence="4">Tenascin-like</fullName>
    </submittedName>
</protein>
<dbReference type="InterPro" id="IPR050991">
    <property type="entry name" value="ECM_Regulatory_Proteins"/>
</dbReference>
<dbReference type="RefSeq" id="XP_042565298.1">
    <property type="nucleotide sequence ID" value="XM_042709364.1"/>
</dbReference>
<feature type="domain" description="Fibronectin type-III" evidence="2">
    <location>
        <begin position="50"/>
        <end position="139"/>
    </location>
</feature>
<dbReference type="GeneID" id="122133344"/>
<dbReference type="InterPro" id="IPR003961">
    <property type="entry name" value="FN3_dom"/>
</dbReference>
<dbReference type="PANTHER" id="PTHR46708">
    <property type="entry name" value="TENASCIN"/>
    <property type="match status" value="1"/>
</dbReference>
<dbReference type="Pfam" id="PF00041">
    <property type="entry name" value="fn3"/>
    <property type="match status" value="1"/>
</dbReference>
<dbReference type="OrthoDB" id="8902842at2759"/>
<gene>
    <name evidence="4" type="primary">LOC122133344</name>
</gene>
<evidence type="ECO:0000259" key="2">
    <source>
        <dbReference type="PROSITE" id="PS50853"/>
    </source>
</evidence>
<reference evidence="4" key="1">
    <citation type="submission" date="2025-08" db="UniProtKB">
        <authorList>
            <consortium name="RefSeq"/>
        </authorList>
    </citation>
    <scope>IDENTIFICATION</scope>
</reference>
<proteinExistence type="predicted"/>
<evidence type="ECO:0000313" key="4">
    <source>
        <dbReference type="RefSeq" id="XP_042565298.1"/>
    </source>
</evidence>
<sequence>MGRTLPGGARSTVLTGLKGNTRYKVKLYASVGGKNSPALTAVARTEAKPKLGRLSVSKITQSNFTLTWKTVAGHFDGFVIRVSDREMLNDPLELTPPGDKRNLTVSGLVDATAYDVQMYGVSHGRRTPPVSTRTRTGTM</sequence>
<evidence type="ECO:0000256" key="1">
    <source>
        <dbReference type="ARBA" id="ARBA00022737"/>
    </source>
</evidence>